<reference evidence="1 2" key="1">
    <citation type="journal article" date="2018" name="PLoS Genet.">
        <title>Population sequencing reveals clonal diversity and ancestral inbreeding in the grapevine cultivar Chardonnay.</title>
        <authorList>
            <person name="Roach M.J."/>
            <person name="Johnson D.L."/>
            <person name="Bohlmann J."/>
            <person name="van Vuuren H.J."/>
            <person name="Jones S.J."/>
            <person name="Pretorius I.S."/>
            <person name="Schmidt S.A."/>
            <person name="Borneman A.R."/>
        </authorList>
    </citation>
    <scope>NUCLEOTIDE SEQUENCE [LARGE SCALE GENOMIC DNA]</scope>
    <source>
        <strain evidence="2">cv. Chardonnay</strain>
        <tissue evidence="1">Leaf</tissue>
    </source>
</reference>
<evidence type="ECO:0000313" key="1">
    <source>
        <dbReference type="EMBL" id="RVW94835.1"/>
    </source>
</evidence>
<dbReference type="AlphaFoldDB" id="A0A438IDL7"/>
<evidence type="ECO:0000313" key="2">
    <source>
        <dbReference type="Proteomes" id="UP000288805"/>
    </source>
</evidence>
<name>A0A438IDL7_VITVI</name>
<dbReference type="Proteomes" id="UP000288805">
    <property type="component" value="Unassembled WGS sequence"/>
</dbReference>
<protein>
    <submittedName>
        <fullName evidence="1">Uncharacterized protein</fullName>
    </submittedName>
</protein>
<comment type="caution">
    <text evidence="1">The sequence shown here is derived from an EMBL/GenBank/DDBJ whole genome shotgun (WGS) entry which is preliminary data.</text>
</comment>
<accession>A0A438IDL7</accession>
<organism evidence="1 2">
    <name type="scientific">Vitis vinifera</name>
    <name type="common">Grape</name>
    <dbReference type="NCBI Taxonomy" id="29760"/>
    <lineage>
        <taxon>Eukaryota</taxon>
        <taxon>Viridiplantae</taxon>
        <taxon>Streptophyta</taxon>
        <taxon>Embryophyta</taxon>
        <taxon>Tracheophyta</taxon>
        <taxon>Spermatophyta</taxon>
        <taxon>Magnoliopsida</taxon>
        <taxon>eudicotyledons</taxon>
        <taxon>Gunneridae</taxon>
        <taxon>Pentapetalae</taxon>
        <taxon>rosids</taxon>
        <taxon>Vitales</taxon>
        <taxon>Vitaceae</taxon>
        <taxon>Viteae</taxon>
        <taxon>Vitis</taxon>
    </lineage>
</organism>
<proteinExistence type="predicted"/>
<dbReference type="EMBL" id="QGNW01000118">
    <property type="protein sequence ID" value="RVW94835.1"/>
    <property type="molecule type" value="Genomic_DNA"/>
</dbReference>
<gene>
    <name evidence="1" type="ORF">CK203_034608</name>
</gene>
<sequence>MDEGVEDNSFMLILDHLKGDESSRQWSLIMGFLWCGGVMGKYAAGELKPPSTDGIMWFQVLPFKIFLSGFIHKIKFV</sequence>